<dbReference type="EMBL" id="PCXU01000011">
    <property type="protein sequence ID" value="PIR43806.1"/>
    <property type="molecule type" value="Genomic_DNA"/>
</dbReference>
<feature type="transmembrane region" description="Helical" evidence="1">
    <location>
        <begin position="117"/>
        <end position="134"/>
    </location>
</feature>
<feature type="transmembrane region" description="Helical" evidence="1">
    <location>
        <begin position="344"/>
        <end position="360"/>
    </location>
</feature>
<dbReference type="AlphaFoldDB" id="A0A2H0RBR2"/>
<protein>
    <recommendedName>
        <fullName evidence="4">Glycosyltransferase RgtA/B/C/D-like domain-containing protein</fullName>
    </recommendedName>
</protein>
<organism evidence="2 3">
    <name type="scientific">candidate division WWE3 bacterium CG10_big_fil_rev_8_21_14_0_10_32_10</name>
    <dbReference type="NCBI Taxonomy" id="1975090"/>
    <lineage>
        <taxon>Bacteria</taxon>
        <taxon>Katanobacteria</taxon>
    </lineage>
</organism>
<feature type="transmembrane region" description="Helical" evidence="1">
    <location>
        <begin position="213"/>
        <end position="230"/>
    </location>
</feature>
<feature type="transmembrane region" description="Helical" evidence="1">
    <location>
        <begin position="307"/>
        <end position="324"/>
    </location>
</feature>
<feature type="transmembrane region" description="Helical" evidence="1">
    <location>
        <begin position="367"/>
        <end position="391"/>
    </location>
</feature>
<keyword evidence="1" id="KW-0472">Membrane</keyword>
<evidence type="ECO:0000256" key="1">
    <source>
        <dbReference type="SAM" id="Phobius"/>
    </source>
</evidence>
<evidence type="ECO:0000313" key="3">
    <source>
        <dbReference type="Proteomes" id="UP000230214"/>
    </source>
</evidence>
<gene>
    <name evidence="2" type="ORF">COV24_01020</name>
</gene>
<feature type="transmembrane region" description="Helical" evidence="1">
    <location>
        <begin position="276"/>
        <end position="295"/>
    </location>
</feature>
<evidence type="ECO:0008006" key="4">
    <source>
        <dbReference type="Google" id="ProtNLM"/>
    </source>
</evidence>
<dbReference type="Proteomes" id="UP000230214">
    <property type="component" value="Unassembled WGS sequence"/>
</dbReference>
<accession>A0A2H0RBR2</accession>
<feature type="transmembrane region" description="Helical" evidence="1">
    <location>
        <begin position="82"/>
        <end position="105"/>
    </location>
</feature>
<proteinExistence type="predicted"/>
<keyword evidence="1" id="KW-1133">Transmembrane helix</keyword>
<sequence length="499" mass="57068">MKLSFFSKHINKIIFTFTALLSLVSFIYFYKIGLTNAYADGAVHLNIARRVVDNLKPGLGNLVGSWLPLLHILMLPTIWNNFMWQSGIAGSIVNMVAFVFSAFYLYKLIYEITNNKLSAFLGWVIFSLNINILYFQTTSMTETLFISTLIFGIYNLYKWQKYQSNNSLVLSALFFSLSSLVRYEGWLLVLFAIIAVILASLKLYGRKKAEGEFFIFTAVATSGILLWLLLQKLILGSPFAFLTNEHAAGKELNLSTLQTYKNITSSLLVYFYSLNYMNGIILSLIFLASLLVFLINKNKKILSPGNLILFLLFVPFIFDLISLYFGKITMQVPKINNTFFNVRYALYLLPAIAVFVSIAFNKKYIQISLFFVLLISAFSITPFFTNNFIFLNDAQASIYKQGEFETYFKNSYTGGLILISSASSDYLIQKLNLPLKNYVQESSEELWGKALYIPGDFVEYVILTNTPKDFVASNINRYWLNHDFELIKKVDGLEVYKKL</sequence>
<comment type="caution">
    <text evidence="2">The sequence shown here is derived from an EMBL/GenBank/DDBJ whole genome shotgun (WGS) entry which is preliminary data.</text>
</comment>
<evidence type="ECO:0000313" key="2">
    <source>
        <dbReference type="EMBL" id="PIR43806.1"/>
    </source>
</evidence>
<keyword evidence="1" id="KW-0812">Transmembrane</keyword>
<feature type="transmembrane region" description="Helical" evidence="1">
    <location>
        <begin position="186"/>
        <end position="204"/>
    </location>
</feature>
<feature type="transmembrane region" description="Helical" evidence="1">
    <location>
        <begin position="12"/>
        <end position="30"/>
    </location>
</feature>
<name>A0A2H0RBR2_UNCKA</name>
<reference evidence="2 3" key="1">
    <citation type="submission" date="2017-09" db="EMBL/GenBank/DDBJ databases">
        <title>Depth-based differentiation of microbial function through sediment-hosted aquifers and enrichment of novel symbionts in the deep terrestrial subsurface.</title>
        <authorList>
            <person name="Probst A.J."/>
            <person name="Ladd B."/>
            <person name="Jarett J.K."/>
            <person name="Geller-Mcgrath D.E."/>
            <person name="Sieber C.M."/>
            <person name="Emerson J.B."/>
            <person name="Anantharaman K."/>
            <person name="Thomas B.C."/>
            <person name="Malmstrom R."/>
            <person name="Stieglmeier M."/>
            <person name="Klingl A."/>
            <person name="Woyke T."/>
            <person name="Ryan C.M."/>
            <person name="Banfield J.F."/>
        </authorList>
    </citation>
    <scope>NUCLEOTIDE SEQUENCE [LARGE SCALE GENOMIC DNA]</scope>
    <source>
        <strain evidence="2">CG10_big_fil_rev_8_21_14_0_10_32_10</strain>
    </source>
</reference>